<organism evidence="7 8">
    <name type="scientific">Lodderomyces elongisporus (strain ATCC 11503 / CBS 2605 / JCM 1781 / NBRC 1676 / NRRL YB-4239)</name>
    <name type="common">Yeast</name>
    <name type="synonym">Saccharomyces elongisporus</name>
    <dbReference type="NCBI Taxonomy" id="379508"/>
    <lineage>
        <taxon>Eukaryota</taxon>
        <taxon>Fungi</taxon>
        <taxon>Dikarya</taxon>
        <taxon>Ascomycota</taxon>
        <taxon>Saccharomycotina</taxon>
        <taxon>Pichiomycetes</taxon>
        <taxon>Debaryomycetaceae</taxon>
        <taxon>Candida/Lodderomyces clade</taxon>
        <taxon>Lodderomyces</taxon>
    </lineage>
</organism>
<dbReference type="VEuPathDB" id="FungiDB:LELG_02220"/>
<dbReference type="EMBL" id="CH981525">
    <property type="protein sequence ID" value="EDK44041.1"/>
    <property type="molecule type" value="Genomic_DNA"/>
</dbReference>
<feature type="transmembrane region" description="Helical" evidence="6">
    <location>
        <begin position="199"/>
        <end position="221"/>
    </location>
</feature>
<dbReference type="Proteomes" id="UP000001996">
    <property type="component" value="Unassembled WGS sequence"/>
</dbReference>
<keyword evidence="8" id="KW-1185">Reference proteome</keyword>
<keyword evidence="5 6" id="KW-0472">Membrane</keyword>
<dbReference type="NCBIfam" id="NF038013">
    <property type="entry name" value="AceTr_1"/>
    <property type="match status" value="1"/>
</dbReference>
<evidence type="ECO:0000313" key="8">
    <source>
        <dbReference type="Proteomes" id="UP000001996"/>
    </source>
</evidence>
<sequence length="273" mass="29660">MERPHESDNSSYIEKANASHYSNHQQSPADGDVSRVQYTGDNNEYIIINRQKYRRDELQAAFAGTLNPGLAPYPKININAAPLGLCAFALTNFMISLYNAQAMGITIPNVVVGMGCLYGGVIQVLSGFYCFISGNTFALTALASYGTFWISYAVIYVPNFGIGSAYATAEDLNQAVGLFIIGWIIFTFIILMLTLKSTVAFMGIFFFLLIEFTLLAAGLLAGKTGVVRAGGCVGMITSVFAWYDAFAGTATPFNSYITARPIPLPWYRQGAQS</sequence>
<evidence type="ECO:0000313" key="7">
    <source>
        <dbReference type="EMBL" id="EDK44041.1"/>
    </source>
</evidence>
<protein>
    <submittedName>
        <fullName evidence="7">Uncharacterized protein</fullName>
    </submittedName>
</protein>
<evidence type="ECO:0000256" key="6">
    <source>
        <dbReference type="SAM" id="Phobius"/>
    </source>
</evidence>
<evidence type="ECO:0000256" key="1">
    <source>
        <dbReference type="ARBA" id="ARBA00004141"/>
    </source>
</evidence>
<comment type="subcellular location">
    <subcellularLocation>
        <location evidence="1">Membrane</location>
        <topology evidence="1">Multi-pass membrane protein</topology>
    </subcellularLocation>
</comment>
<comment type="similarity">
    <text evidence="2">Belongs to the acetate uptake transporter (AceTr) (TC 2.A.96) family.</text>
</comment>
<accession>A5DXY3</accession>
<feature type="transmembrane region" description="Helical" evidence="6">
    <location>
        <begin position="110"/>
        <end position="129"/>
    </location>
</feature>
<feature type="transmembrane region" description="Helical" evidence="6">
    <location>
        <begin position="175"/>
        <end position="193"/>
    </location>
</feature>
<dbReference type="OMA" id="AHQAPMY"/>
<dbReference type="eggNOG" id="ENOG502QUJS">
    <property type="taxonomic scope" value="Eukaryota"/>
</dbReference>
<dbReference type="HOGENOM" id="CLU_051062_0_0_1"/>
<dbReference type="GeneID" id="5233968"/>
<dbReference type="OrthoDB" id="3648309at2759"/>
<name>A5DXY3_LODEL</name>
<keyword evidence="3 6" id="KW-0812">Transmembrane</keyword>
<dbReference type="AlphaFoldDB" id="A5DXY3"/>
<gene>
    <name evidence="7" type="ORF">LELG_02220</name>
</gene>
<dbReference type="FunCoup" id="A5DXY3">
    <property type="interactions" value="41"/>
</dbReference>
<dbReference type="GO" id="GO:0005886">
    <property type="term" value="C:plasma membrane"/>
    <property type="evidence" value="ECO:0007669"/>
    <property type="project" value="TreeGrafter"/>
</dbReference>
<dbReference type="PANTHER" id="PTHR31123">
    <property type="entry name" value="ACCUMULATION OF DYADS PROTEIN 2-RELATED"/>
    <property type="match status" value="1"/>
</dbReference>
<evidence type="ECO:0000256" key="4">
    <source>
        <dbReference type="ARBA" id="ARBA00022989"/>
    </source>
</evidence>
<evidence type="ECO:0000256" key="5">
    <source>
        <dbReference type="ARBA" id="ARBA00023136"/>
    </source>
</evidence>
<proteinExistence type="inferred from homology"/>
<keyword evidence="4 6" id="KW-1133">Transmembrane helix</keyword>
<feature type="transmembrane region" description="Helical" evidence="6">
    <location>
        <begin position="149"/>
        <end position="168"/>
    </location>
</feature>
<evidence type="ECO:0000256" key="3">
    <source>
        <dbReference type="ARBA" id="ARBA00022692"/>
    </source>
</evidence>
<dbReference type="InterPro" id="IPR000791">
    <property type="entry name" value="Gpr1/Fun34/SatP-like"/>
</dbReference>
<dbReference type="InParanoid" id="A5DXY3"/>
<dbReference type="GO" id="GO:0015123">
    <property type="term" value="F:acetate transmembrane transporter activity"/>
    <property type="evidence" value="ECO:0007669"/>
    <property type="project" value="TreeGrafter"/>
</dbReference>
<dbReference type="PANTHER" id="PTHR31123:SF1">
    <property type="entry name" value="ACCUMULATION OF DYADS PROTEIN 2-RELATED"/>
    <property type="match status" value="1"/>
</dbReference>
<dbReference type="InterPro" id="IPR051633">
    <property type="entry name" value="AceTr"/>
</dbReference>
<reference evidence="7 8" key="1">
    <citation type="journal article" date="2009" name="Nature">
        <title>Evolution of pathogenicity and sexual reproduction in eight Candida genomes.</title>
        <authorList>
            <person name="Butler G."/>
            <person name="Rasmussen M.D."/>
            <person name="Lin M.F."/>
            <person name="Santos M.A."/>
            <person name="Sakthikumar S."/>
            <person name="Munro C.A."/>
            <person name="Rheinbay E."/>
            <person name="Grabherr M."/>
            <person name="Forche A."/>
            <person name="Reedy J.L."/>
            <person name="Agrafioti I."/>
            <person name="Arnaud M.B."/>
            <person name="Bates S."/>
            <person name="Brown A.J."/>
            <person name="Brunke S."/>
            <person name="Costanzo M.C."/>
            <person name="Fitzpatrick D.A."/>
            <person name="de Groot P.W."/>
            <person name="Harris D."/>
            <person name="Hoyer L.L."/>
            <person name="Hube B."/>
            <person name="Klis F.M."/>
            <person name="Kodira C."/>
            <person name="Lennard N."/>
            <person name="Logue M.E."/>
            <person name="Martin R."/>
            <person name="Neiman A.M."/>
            <person name="Nikolaou E."/>
            <person name="Quail M.A."/>
            <person name="Quinn J."/>
            <person name="Santos M.C."/>
            <person name="Schmitzberger F.F."/>
            <person name="Sherlock G."/>
            <person name="Shah P."/>
            <person name="Silverstein K.A."/>
            <person name="Skrzypek M.S."/>
            <person name="Soll D."/>
            <person name="Staggs R."/>
            <person name="Stansfield I."/>
            <person name="Stumpf M.P."/>
            <person name="Sudbery P.E."/>
            <person name="Srikantha T."/>
            <person name="Zeng Q."/>
            <person name="Berman J."/>
            <person name="Berriman M."/>
            <person name="Heitman J."/>
            <person name="Gow N.A."/>
            <person name="Lorenz M.C."/>
            <person name="Birren B.W."/>
            <person name="Kellis M."/>
            <person name="Cuomo C.A."/>
        </authorList>
    </citation>
    <scope>NUCLEOTIDE SEQUENCE [LARGE SCALE GENOMIC DNA]</scope>
    <source>
        <strain evidence="8">ATCC 11503 / BCRC 21390 / CBS 2605 / JCM 1781 / NBRC 1676 / NRRL YB-4239</strain>
    </source>
</reference>
<feature type="transmembrane region" description="Helical" evidence="6">
    <location>
        <begin position="76"/>
        <end position="98"/>
    </location>
</feature>
<evidence type="ECO:0000256" key="2">
    <source>
        <dbReference type="ARBA" id="ARBA00005587"/>
    </source>
</evidence>
<dbReference type="Pfam" id="PF01184">
    <property type="entry name" value="Gpr1_Fun34_YaaH"/>
    <property type="match status" value="1"/>
</dbReference>
<dbReference type="KEGG" id="lel:PVL30_002245"/>